<name>A0A2U1JBK7_SMIAN</name>
<organism evidence="8 9">
    <name type="scientific">Smittium angustum</name>
    <dbReference type="NCBI Taxonomy" id="133377"/>
    <lineage>
        <taxon>Eukaryota</taxon>
        <taxon>Fungi</taxon>
        <taxon>Fungi incertae sedis</taxon>
        <taxon>Zoopagomycota</taxon>
        <taxon>Kickxellomycotina</taxon>
        <taxon>Harpellomycetes</taxon>
        <taxon>Harpellales</taxon>
        <taxon>Legeriomycetaceae</taxon>
        <taxon>Smittium</taxon>
    </lineage>
</organism>
<dbReference type="GO" id="GO:0070006">
    <property type="term" value="F:metalloaminopeptidase activity"/>
    <property type="evidence" value="ECO:0007669"/>
    <property type="project" value="InterPro"/>
</dbReference>
<proteinExistence type="inferred from homology"/>
<evidence type="ECO:0000313" key="8">
    <source>
        <dbReference type="EMBL" id="PWA02477.1"/>
    </source>
</evidence>
<dbReference type="Pfam" id="PF00883">
    <property type="entry name" value="Peptidase_M17"/>
    <property type="match status" value="1"/>
</dbReference>
<dbReference type="InterPro" id="IPR008283">
    <property type="entry name" value="Peptidase_M17_N"/>
</dbReference>
<dbReference type="GO" id="GO:0030145">
    <property type="term" value="F:manganese ion binding"/>
    <property type="evidence" value="ECO:0007669"/>
    <property type="project" value="InterPro"/>
</dbReference>
<protein>
    <recommendedName>
        <fullName evidence="7">Cytosol aminopeptidase domain-containing protein</fullName>
    </recommendedName>
</protein>
<evidence type="ECO:0000259" key="7">
    <source>
        <dbReference type="PROSITE" id="PS00631"/>
    </source>
</evidence>
<dbReference type="InterPro" id="IPR011356">
    <property type="entry name" value="Leucine_aapep/pepB"/>
</dbReference>
<dbReference type="Gene3D" id="3.40.220.10">
    <property type="entry name" value="Leucine Aminopeptidase, subunit E, domain 1"/>
    <property type="match status" value="1"/>
</dbReference>
<comment type="catalytic activity">
    <reaction evidence="1">
        <text>Release of an N-terminal amino acid, Xaa-|-Yaa-, in which Xaa is preferably Leu, but may be other amino acids including Pro although not Arg or Lys, and Yaa may be Pro. Amino acid amides and methyl esters are also readily hydrolyzed, but rates on arylamides are exceedingly low.</text>
        <dbReference type="EC" id="3.4.11.1"/>
    </reaction>
</comment>
<dbReference type="GO" id="GO:0005737">
    <property type="term" value="C:cytoplasm"/>
    <property type="evidence" value="ECO:0007669"/>
    <property type="project" value="InterPro"/>
</dbReference>
<dbReference type="PANTHER" id="PTHR11963">
    <property type="entry name" value="LEUCINE AMINOPEPTIDASE-RELATED"/>
    <property type="match status" value="1"/>
</dbReference>
<keyword evidence="4" id="KW-0031">Aminopeptidase</keyword>
<dbReference type="Proteomes" id="UP000245591">
    <property type="component" value="Unassembled WGS sequence"/>
</dbReference>
<sequence length="579" mass="62314">MEGAKIIKQNQVLDIGGAILDESQEDKMSGSFLIVNADSVDKLNIKQKYTRTKYLRMFISKFKFINQSKLANITSKSCTGLRFYSSSSRTNGLVVGYYSNLQLSKTSSNLIQNTFAKSIIEEIKARDLKGKSGECHVTFERSADNSGFRQIAFVGLGKHDADQNELSENVRNAVGNGVRALEERKVSVIEVDSMSHPQAAAEGAFLGAYKYDTLKTKKTTPAIIKHTSGLSENDLEKWNIGKAYAESQNWARDLASTPANLMTPTIFAEEVVRELSQFDNVIVNVYGKEFAEKHKMGLFMSVAQGSDQPLKFVEIIYKGNSSQDRPVALVGKGITFDSGGISIKPAKGMDSMKGDMGGGASVVAAMRGIAAIKAPVNVVCCVPLTENMLNGSAAKPGDVFYGMNGKSVEVLNTDAEGRLVLADALTYVVDTYNPTSVIDVATLTGAMVVALGETYSGVFTPAADLWKRIEEASLVTGDSVWRMPTHPAYLKVMESRVADLANIGSVNGAGSATAAMFLSQFIGSKSSETPGVSDPMWAHMDIAGTMDTGSSSGHQVRGMTGRPTRTLIELLRGFSGSKH</sequence>
<reference evidence="8 9" key="1">
    <citation type="journal article" date="2018" name="MBio">
        <title>Comparative Genomics Reveals the Core Gene Toolbox for the Fungus-Insect Symbiosis.</title>
        <authorList>
            <person name="Wang Y."/>
            <person name="Stata M."/>
            <person name="Wang W."/>
            <person name="Stajich J.E."/>
            <person name="White M.M."/>
            <person name="Moncalvo J.M."/>
        </authorList>
    </citation>
    <scope>NUCLEOTIDE SEQUENCE [LARGE SCALE GENOMIC DNA]</scope>
    <source>
        <strain evidence="8 9">AUS-126-30</strain>
    </source>
</reference>
<dbReference type="SUPFAM" id="SSF53187">
    <property type="entry name" value="Zn-dependent exopeptidases"/>
    <property type="match status" value="1"/>
</dbReference>
<dbReference type="PRINTS" id="PR00481">
    <property type="entry name" value="LAMNOPPTDASE"/>
</dbReference>
<keyword evidence="5" id="KW-0645">Protease</keyword>
<evidence type="ECO:0000256" key="5">
    <source>
        <dbReference type="ARBA" id="ARBA00022670"/>
    </source>
</evidence>
<dbReference type="HAMAP" id="MF_00181">
    <property type="entry name" value="Cytosol_peptidase_M17"/>
    <property type="match status" value="1"/>
</dbReference>
<evidence type="ECO:0000256" key="4">
    <source>
        <dbReference type="ARBA" id="ARBA00022438"/>
    </source>
</evidence>
<dbReference type="Gene3D" id="3.40.630.10">
    <property type="entry name" value="Zn peptidases"/>
    <property type="match status" value="1"/>
</dbReference>
<dbReference type="PANTHER" id="PTHR11963:SF23">
    <property type="entry name" value="CYTOSOL AMINOPEPTIDASE"/>
    <property type="match status" value="1"/>
</dbReference>
<gene>
    <name evidence="8" type="ORF">BB558_001369</name>
</gene>
<comment type="catalytic activity">
    <reaction evidence="2">
        <text>Release of N-terminal proline from a peptide.</text>
        <dbReference type="EC" id="3.4.11.5"/>
    </reaction>
</comment>
<dbReference type="InterPro" id="IPR043472">
    <property type="entry name" value="Macro_dom-like"/>
</dbReference>
<dbReference type="SUPFAM" id="SSF52949">
    <property type="entry name" value="Macro domain-like"/>
    <property type="match status" value="1"/>
</dbReference>
<accession>A0A2U1JBK7</accession>
<comment type="similarity">
    <text evidence="3">Belongs to the peptidase M17 family.</text>
</comment>
<dbReference type="CDD" id="cd00433">
    <property type="entry name" value="Peptidase_M17"/>
    <property type="match status" value="1"/>
</dbReference>
<dbReference type="Pfam" id="PF02789">
    <property type="entry name" value="Peptidase_M17_N"/>
    <property type="match status" value="1"/>
</dbReference>
<keyword evidence="6" id="KW-0378">Hydrolase</keyword>
<evidence type="ECO:0000313" key="9">
    <source>
        <dbReference type="Proteomes" id="UP000245591"/>
    </source>
</evidence>
<evidence type="ECO:0000256" key="6">
    <source>
        <dbReference type="ARBA" id="ARBA00022801"/>
    </source>
</evidence>
<dbReference type="AlphaFoldDB" id="A0A2U1JBK7"/>
<dbReference type="InterPro" id="IPR000819">
    <property type="entry name" value="Peptidase_M17_C"/>
</dbReference>
<dbReference type="GO" id="GO:0006508">
    <property type="term" value="P:proteolysis"/>
    <property type="evidence" value="ECO:0007669"/>
    <property type="project" value="UniProtKB-KW"/>
</dbReference>
<evidence type="ECO:0000256" key="1">
    <source>
        <dbReference type="ARBA" id="ARBA00000135"/>
    </source>
</evidence>
<comment type="caution">
    <text evidence="8">The sequence shown here is derived from an EMBL/GenBank/DDBJ whole genome shotgun (WGS) entry which is preliminary data.</text>
</comment>
<evidence type="ECO:0000256" key="2">
    <source>
        <dbReference type="ARBA" id="ARBA00001585"/>
    </source>
</evidence>
<evidence type="ECO:0000256" key="3">
    <source>
        <dbReference type="ARBA" id="ARBA00009528"/>
    </source>
</evidence>
<feature type="domain" description="Cytosol aminopeptidase" evidence="7">
    <location>
        <begin position="412"/>
        <end position="419"/>
    </location>
</feature>
<dbReference type="PROSITE" id="PS00631">
    <property type="entry name" value="CYTOSOL_AP"/>
    <property type="match status" value="1"/>
</dbReference>
<dbReference type="InterPro" id="IPR023042">
    <property type="entry name" value="Peptidase_M17_leu_NH2_pept"/>
</dbReference>
<keyword evidence="9" id="KW-1185">Reference proteome</keyword>
<dbReference type="EMBL" id="MBFU01000073">
    <property type="protein sequence ID" value="PWA02477.1"/>
    <property type="molecule type" value="Genomic_DNA"/>
</dbReference>